<dbReference type="EMBL" id="BGPR01053592">
    <property type="protein sequence ID" value="GBO30430.1"/>
    <property type="molecule type" value="Genomic_DNA"/>
</dbReference>
<keyword evidence="2" id="KW-1185">Reference proteome</keyword>
<dbReference type="AlphaFoldDB" id="A0A4Y2W2R3"/>
<comment type="caution">
    <text evidence="1">The sequence shown here is derived from an EMBL/GenBank/DDBJ whole genome shotgun (WGS) entry which is preliminary data.</text>
</comment>
<sequence length="101" mass="11543">MSGCLFSNPALVILASVSTNITIPVTGLKKHTKLLIYTKWKMQWDLESENRLHSFKPLVQPWPSLANRKADDLQLHLLLGEQQPMFSRCECHMSVHTILSE</sequence>
<dbReference type="Proteomes" id="UP000499080">
    <property type="component" value="Unassembled WGS sequence"/>
</dbReference>
<accession>A0A4Y2W2R3</accession>
<protein>
    <submittedName>
        <fullName evidence="1">Uncharacterized protein</fullName>
    </submittedName>
</protein>
<gene>
    <name evidence="1" type="ORF">AVEN_208770_1</name>
</gene>
<name>A0A4Y2W2R3_ARAVE</name>
<proteinExistence type="predicted"/>
<dbReference type="OrthoDB" id="6435860at2759"/>
<evidence type="ECO:0000313" key="1">
    <source>
        <dbReference type="EMBL" id="GBO30430.1"/>
    </source>
</evidence>
<organism evidence="1 2">
    <name type="scientific">Araneus ventricosus</name>
    <name type="common">Orbweaver spider</name>
    <name type="synonym">Epeira ventricosa</name>
    <dbReference type="NCBI Taxonomy" id="182803"/>
    <lineage>
        <taxon>Eukaryota</taxon>
        <taxon>Metazoa</taxon>
        <taxon>Ecdysozoa</taxon>
        <taxon>Arthropoda</taxon>
        <taxon>Chelicerata</taxon>
        <taxon>Arachnida</taxon>
        <taxon>Araneae</taxon>
        <taxon>Araneomorphae</taxon>
        <taxon>Entelegynae</taxon>
        <taxon>Araneoidea</taxon>
        <taxon>Araneidae</taxon>
        <taxon>Araneus</taxon>
    </lineage>
</organism>
<evidence type="ECO:0000313" key="2">
    <source>
        <dbReference type="Proteomes" id="UP000499080"/>
    </source>
</evidence>
<reference evidence="1 2" key="1">
    <citation type="journal article" date="2019" name="Sci. Rep.">
        <title>Orb-weaving spider Araneus ventricosus genome elucidates the spidroin gene catalogue.</title>
        <authorList>
            <person name="Kono N."/>
            <person name="Nakamura H."/>
            <person name="Ohtoshi R."/>
            <person name="Moran D.A.P."/>
            <person name="Shinohara A."/>
            <person name="Yoshida Y."/>
            <person name="Fujiwara M."/>
            <person name="Mori M."/>
            <person name="Tomita M."/>
            <person name="Arakawa K."/>
        </authorList>
    </citation>
    <scope>NUCLEOTIDE SEQUENCE [LARGE SCALE GENOMIC DNA]</scope>
</reference>